<reference evidence="9 10" key="1">
    <citation type="submission" date="2016-11" db="EMBL/GenBank/DDBJ databases">
        <title>Draft Genome Assembly of Colletotrichum chlorophyti a pathogen of herbaceous plants.</title>
        <authorList>
            <person name="Gan P."/>
            <person name="Narusaka M."/>
            <person name="Tsushima A."/>
            <person name="Narusaka Y."/>
            <person name="Takano Y."/>
            <person name="Shirasu K."/>
        </authorList>
    </citation>
    <scope>NUCLEOTIDE SEQUENCE [LARGE SCALE GENOMIC DNA]</scope>
    <source>
        <strain evidence="9 10">NTL11</strain>
    </source>
</reference>
<comment type="caution">
    <text evidence="9">The sequence shown here is derived from an EMBL/GenBank/DDBJ whole genome shotgun (WGS) entry which is preliminary data.</text>
</comment>
<keyword evidence="2 5" id="KW-0645">Protease</keyword>
<dbReference type="AlphaFoldDB" id="A0A1Q8RRP2"/>
<feature type="active site" description="Charge relay system" evidence="5">
    <location>
        <position position="261"/>
    </location>
</feature>
<dbReference type="EMBL" id="MPGH01000108">
    <property type="protein sequence ID" value="OLN86981.1"/>
    <property type="molecule type" value="Genomic_DNA"/>
</dbReference>
<dbReference type="InterPro" id="IPR036852">
    <property type="entry name" value="Peptidase_S8/S53_dom_sf"/>
</dbReference>
<dbReference type="PROSITE" id="PS00138">
    <property type="entry name" value="SUBTILASE_SER"/>
    <property type="match status" value="1"/>
</dbReference>
<dbReference type="OrthoDB" id="1896086at2759"/>
<evidence type="ECO:0000256" key="1">
    <source>
        <dbReference type="ARBA" id="ARBA00011073"/>
    </source>
</evidence>
<feature type="region of interest" description="Disordered" evidence="6">
    <location>
        <begin position="145"/>
        <end position="179"/>
    </location>
</feature>
<organism evidence="9 10">
    <name type="scientific">Colletotrichum chlorophyti</name>
    <dbReference type="NCBI Taxonomy" id="708187"/>
    <lineage>
        <taxon>Eukaryota</taxon>
        <taxon>Fungi</taxon>
        <taxon>Dikarya</taxon>
        <taxon>Ascomycota</taxon>
        <taxon>Pezizomycotina</taxon>
        <taxon>Sordariomycetes</taxon>
        <taxon>Hypocreomycetidae</taxon>
        <taxon>Glomerellales</taxon>
        <taxon>Glomerellaceae</taxon>
        <taxon>Colletotrichum</taxon>
    </lineage>
</organism>
<feature type="compositionally biased region" description="Low complexity" evidence="6">
    <location>
        <begin position="502"/>
        <end position="538"/>
    </location>
</feature>
<dbReference type="STRING" id="708187.A0A1Q8RRP2"/>
<dbReference type="InterPro" id="IPR023828">
    <property type="entry name" value="Peptidase_S8_Ser-AS"/>
</dbReference>
<keyword evidence="3 5" id="KW-0378">Hydrolase</keyword>
<dbReference type="PANTHER" id="PTHR43806">
    <property type="entry name" value="PEPTIDASE S8"/>
    <property type="match status" value="1"/>
</dbReference>
<feature type="compositionally biased region" description="Pro residues" evidence="6">
    <location>
        <begin position="539"/>
        <end position="551"/>
    </location>
</feature>
<gene>
    <name evidence="9" type="ORF">CCHL11_04606</name>
</gene>
<dbReference type="Proteomes" id="UP000186583">
    <property type="component" value="Unassembled WGS sequence"/>
</dbReference>
<dbReference type="SUPFAM" id="SSF52743">
    <property type="entry name" value="Subtilisin-like"/>
    <property type="match status" value="1"/>
</dbReference>
<proteinExistence type="inferred from homology"/>
<dbReference type="PRINTS" id="PR00723">
    <property type="entry name" value="SUBTILISIN"/>
</dbReference>
<comment type="similarity">
    <text evidence="1 5">Belongs to the peptidase S8 family.</text>
</comment>
<evidence type="ECO:0000259" key="8">
    <source>
        <dbReference type="Pfam" id="PF00082"/>
    </source>
</evidence>
<dbReference type="InterPro" id="IPR050131">
    <property type="entry name" value="Peptidase_S8_subtilisin-like"/>
</dbReference>
<evidence type="ECO:0000256" key="5">
    <source>
        <dbReference type="PROSITE-ProRule" id="PRU01240"/>
    </source>
</evidence>
<feature type="signal peptide" evidence="7">
    <location>
        <begin position="1"/>
        <end position="20"/>
    </location>
</feature>
<dbReference type="InterPro" id="IPR000209">
    <property type="entry name" value="Peptidase_S8/S53_dom"/>
</dbReference>
<keyword evidence="7" id="KW-0732">Signal</keyword>
<feature type="domain" description="Peptidase S8/S53" evidence="8">
    <location>
        <begin position="217"/>
        <end position="451"/>
    </location>
</feature>
<evidence type="ECO:0000313" key="10">
    <source>
        <dbReference type="Proteomes" id="UP000186583"/>
    </source>
</evidence>
<dbReference type="Pfam" id="PF00082">
    <property type="entry name" value="Peptidase_S8"/>
    <property type="match status" value="1"/>
</dbReference>
<dbReference type="GO" id="GO:0004252">
    <property type="term" value="F:serine-type endopeptidase activity"/>
    <property type="evidence" value="ECO:0007669"/>
    <property type="project" value="UniProtKB-UniRule"/>
</dbReference>
<keyword evidence="4 5" id="KW-0720">Serine protease</keyword>
<dbReference type="GO" id="GO:0006508">
    <property type="term" value="P:proteolysis"/>
    <property type="evidence" value="ECO:0007669"/>
    <property type="project" value="UniProtKB-KW"/>
</dbReference>
<evidence type="ECO:0000256" key="6">
    <source>
        <dbReference type="SAM" id="MobiDB-lite"/>
    </source>
</evidence>
<name>A0A1Q8RRP2_9PEZI</name>
<feature type="active site" description="Charge relay system" evidence="5">
    <location>
        <position position="427"/>
    </location>
</feature>
<feature type="region of interest" description="Disordered" evidence="6">
    <location>
        <begin position="491"/>
        <end position="564"/>
    </location>
</feature>
<feature type="chain" id="PRO_5010250591" evidence="7">
    <location>
        <begin position="21"/>
        <end position="649"/>
    </location>
</feature>
<evidence type="ECO:0000256" key="7">
    <source>
        <dbReference type="SAM" id="SignalP"/>
    </source>
</evidence>
<evidence type="ECO:0000256" key="3">
    <source>
        <dbReference type="ARBA" id="ARBA00022801"/>
    </source>
</evidence>
<dbReference type="PROSITE" id="PS00137">
    <property type="entry name" value="SUBTILASE_HIS"/>
    <property type="match status" value="1"/>
</dbReference>
<dbReference type="Gene3D" id="3.40.50.200">
    <property type="entry name" value="Peptidase S8/S53 domain"/>
    <property type="match status" value="1"/>
</dbReference>
<dbReference type="PROSITE" id="PS51892">
    <property type="entry name" value="SUBTILASE"/>
    <property type="match status" value="1"/>
</dbReference>
<feature type="active site" description="Charge relay system" evidence="5">
    <location>
        <position position="226"/>
    </location>
</feature>
<protein>
    <submittedName>
        <fullName evidence="9">Subtilisin-like protease 3</fullName>
    </submittedName>
</protein>
<dbReference type="InterPro" id="IPR022398">
    <property type="entry name" value="Peptidase_S8_His-AS"/>
</dbReference>
<evidence type="ECO:0000256" key="2">
    <source>
        <dbReference type="ARBA" id="ARBA00022670"/>
    </source>
</evidence>
<feature type="compositionally biased region" description="Low complexity" evidence="6">
    <location>
        <begin position="151"/>
        <end position="176"/>
    </location>
</feature>
<dbReference type="PANTHER" id="PTHR43806:SF11">
    <property type="entry name" value="CEREVISIN-RELATED"/>
    <property type="match status" value="1"/>
</dbReference>
<evidence type="ECO:0000256" key="4">
    <source>
        <dbReference type="ARBA" id="ARBA00022825"/>
    </source>
</evidence>
<sequence length="649" mass="67911">MLSGHLLWLAVLFLSNGALCLPHQDGRSGLIHSKRHYFARQVPFSNTTLTASVPFSTIPSSTASTTPSSTATPSSYVILVKQGSTKEDIADLNNTLTRVASPGSLSEVTSDRTGLPVFFQAEIEPAQADEIGKLPSVDAVTLDEKLEDEQPPASAPASTASHRPTATGPPGSPATTVPYPSDIGLQPDALDELKAISQPPGASLPDLPGFGYASEAGKGVTIYVIDTGANAENPEWTGIPGKKGFMYAPGASQEETDFLNHGSCVASKAAGPTYGTAKEADVIAVKLPGDLSISAIFTALVEISNDVYQKKLEGKAVVNMSLGSRIPHALSTTVTAYKLLLVALMAEDIIIVTASGNDAQYGIDDVTEYPALFEPTTDIIVVGAVENDGYRAFFSQGPADQITVSAPGFVECASGKNSGSQDLYGTSFATPAVAGVIAVWLSQDEYKTRLQVPGKVAANVKAMVKSLAYSRIEGEPPVIWNGIDPRGLACPAPGSGGNQRRQAAASGCQATSAAPTSTSPPAASTLSTAPATTAVTPTPSVPARPDPPPKPTWDDNPQGFTKVFEQDGVGSHSYDSSLASSYAGVTDNFEQWCLSTCTGQCVAVFLVRVLQFSNGEYDPYFICTTYNQIWSNDFIQTGITDYDAGVAFK</sequence>
<accession>A0A1Q8RRP2</accession>
<dbReference type="InterPro" id="IPR015500">
    <property type="entry name" value="Peptidase_S8_subtilisin-rel"/>
</dbReference>
<evidence type="ECO:0000313" key="9">
    <source>
        <dbReference type="EMBL" id="OLN86981.1"/>
    </source>
</evidence>
<keyword evidence="10" id="KW-1185">Reference proteome</keyword>